<keyword evidence="1" id="KW-0812">Transmembrane</keyword>
<keyword evidence="1" id="KW-0472">Membrane</keyword>
<comment type="caution">
    <text evidence="2">The sequence shown here is derived from an EMBL/GenBank/DDBJ whole genome shotgun (WGS) entry which is preliminary data.</text>
</comment>
<protein>
    <recommendedName>
        <fullName evidence="4">DUF2892 domain-containing protein</fullName>
    </recommendedName>
</protein>
<evidence type="ECO:0000313" key="2">
    <source>
        <dbReference type="EMBL" id="MBH5323380.1"/>
    </source>
</evidence>
<keyword evidence="3" id="KW-1185">Reference proteome</keyword>
<dbReference type="Proteomes" id="UP000602442">
    <property type="component" value="Unassembled WGS sequence"/>
</dbReference>
<reference evidence="2 3" key="1">
    <citation type="submission" date="2020-11" db="EMBL/GenBank/DDBJ databases">
        <title>Erythrobacter sediminis sp. nov., a marine bacterium from a tidal flat of Garorim Bay.</title>
        <authorList>
            <person name="Kim D."/>
            <person name="Yoo Y."/>
            <person name="Kim J.-J."/>
        </authorList>
    </citation>
    <scope>NUCLEOTIDE SEQUENCE [LARGE SCALE GENOMIC DNA]</scope>
    <source>
        <strain evidence="2 3">JGD-13</strain>
    </source>
</reference>
<evidence type="ECO:0000313" key="3">
    <source>
        <dbReference type="Proteomes" id="UP000602442"/>
    </source>
</evidence>
<accession>A0ABS0N6J2</accession>
<dbReference type="RefSeq" id="WP_197922236.1">
    <property type="nucleotide sequence ID" value="NZ_CAWPTA010000009.1"/>
</dbReference>
<organism evidence="2 3">
    <name type="scientific">Aurantiacibacter sediminis</name>
    <dbReference type="NCBI Taxonomy" id="2793064"/>
    <lineage>
        <taxon>Bacteria</taxon>
        <taxon>Pseudomonadati</taxon>
        <taxon>Pseudomonadota</taxon>
        <taxon>Alphaproteobacteria</taxon>
        <taxon>Sphingomonadales</taxon>
        <taxon>Erythrobacteraceae</taxon>
        <taxon>Aurantiacibacter</taxon>
    </lineage>
</organism>
<gene>
    <name evidence="2" type="ORF">I5L03_12375</name>
</gene>
<evidence type="ECO:0000256" key="1">
    <source>
        <dbReference type="SAM" id="Phobius"/>
    </source>
</evidence>
<feature type="transmembrane region" description="Helical" evidence="1">
    <location>
        <begin position="45"/>
        <end position="65"/>
    </location>
</feature>
<proteinExistence type="predicted"/>
<evidence type="ECO:0008006" key="4">
    <source>
        <dbReference type="Google" id="ProtNLM"/>
    </source>
</evidence>
<sequence length="75" mass="8349">MADKAGEEALAKKRWMAIQMLRISGAILVALGLAIANGALDWPDWTAYLLIGIGMFDVFLFPIILSRRWSTNKVK</sequence>
<name>A0ABS0N6J2_9SPHN</name>
<dbReference type="EMBL" id="JAEANY010000004">
    <property type="protein sequence ID" value="MBH5323380.1"/>
    <property type="molecule type" value="Genomic_DNA"/>
</dbReference>
<keyword evidence="1" id="KW-1133">Transmembrane helix</keyword>
<feature type="transmembrane region" description="Helical" evidence="1">
    <location>
        <begin position="20"/>
        <end position="39"/>
    </location>
</feature>